<evidence type="ECO:0000313" key="1">
    <source>
        <dbReference type="EMBL" id="MFN0256782.1"/>
    </source>
</evidence>
<sequence length="72" mass="8394">MYKIDDVKIGNQVMFKRSGVHDFSMYWTVIAFQNGMIEVKIDEMGNSDQLFIAAEDITKLSQVNDLRYNQNK</sequence>
<evidence type="ECO:0008006" key="3">
    <source>
        <dbReference type="Google" id="ProtNLM"/>
    </source>
</evidence>
<evidence type="ECO:0000313" key="2">
    <source>
        <dbReference type="Proteomes" id="UP001517247"/>
    </source>
</evidence>
<proteinExistence type="predicted"/>
<comment type="caution">
    <text evidence="1">The sequence shown here is derived from an EMBL/GenBank/DDBJ whole genome shotgun (WGS) entry which is preliminary data.</text>
</comment>
<gene>
    <name evidence="1" type="ORF">E6A44_014425</name>
</gene>
<accession>A0ABW9JBY7</accession>
<name>A0ABW9JBY7_9SPHI</name>
<reference evidence="1 2" key="1">
    <citation type="submission" date="2024-12" db="EMBL/GenBank/DDBJ databases">
        <authorList>
            <person name="Hu S."/>
        </authorList>
    </citation>
    <scope>NUCLEOTIDE SEQUENCE [LARGE SCALE GENOMIC DNA]</scope>
    <source>
        <strain evidence="1 2">THG-T11</strain>
    </source>
</reference>
<protein>
    <recommendedName>
        <fullName evidence="3">Phage protein</fullName>
    </recommendedName>
</protein>
<dbReference type="EMBL" id="SSHJ02000007">
    <property type="protein sequence ID" value="MFN0256782.1"/>
    <property type="molecule type" value="Genomic_DNA"/>
</dbReference>
<keyword evidence="2" id="KW-1185">Reference proteome</keyword>
<organism evidence="1 2">
    <name type="scientific">Pedobacter ureilyticus</name>
    <dbReference type="NCBI Taxonomy" id="1393051"/>
    <lineage>
        <taxon>Bacteria</taxon>
        <taxon>Pseudomonadati</taxon>
        <taxon>Bacteroidota</taxon>
        <taxon>Sphingobacteriia</taxon>
        <taxon>Sphingobacteriales</taxon>
        <taxon>Sphingobacteriaceae</taxon>
        <taxon>Pedobacter</taxon>
    </lineage>
</organism>
<dbReference type="Proteomes" id="UP001517247">
    <property type="component" value="Unassembled WGS sequence"/>
</dbReference>
<dbReference type="RefSeq" id="WP_138723862.1">
    <property type="nucleotide sequence ID" value="NZ_SSHJ02000007.1"/>
</dbReference>